<evidence type="ECO:0000256" key="1">
    <source>
        <dbReference type="SAM" id="SignalP"/>
    </source>
</evidence>
<protein>
    <recommendedName>
        <fullName evidence="4">DNRLRE domain-containing protein</fullName>
    </recommendedName>
</protein>
<name>A0A1I2CCN1_9BACT</name>
<dbReference type="Gene3D" id="2.60.120.260">
    <property type="entry name" value="Galactose-binding domain-like"/>
    <property type="match status" value="1"/>
</dbReference>
<dbReference type="AlphaFoldDB" id="A0A1I2CCN1"/>
<evidence type="ECO:0000313" key="2">
    <source>
        <dbReference type="EMBL" id="SFE65430.1"/>
    </source>
</evidence>
<evidence type="ECO:0008006" key="4">
    <source>
        <dbReference type="Google" id="ProtNLM"/>
    </source>
</evidence>
<feature type="signal peptide" evidence="1">
    <location>
        <begin position="1"/>
        <end position="20"/>
    </location>
</feature>
<dbReference type="OrthoDB" id="8673369at2"/>
<dbReference type="NCBIfam" id="NF033679">
    <property type="entry name" value="DNRLRE_dom"/>
    <property type="match status" value="1"/>
</dbReference>
<gene>
    <name evidence="2" type="ORF">SAMN02745121_05019</name>
</gene>
<dbReference type="STRING" id="54.SAMN02745121_05019"/>
<dbReference type="EMBL" id="FOMX01000017">
    <property type="protein sequence ID" value="SFE65430.1"/>
    <property type="molecule type" value="Genomic_DNA"/>
</dbReference>
<reference evidence="3" key="1">
    <citation type="submission" date="2016-10" db="EMBL/GenBank/DDBJ databases">
        <authorList>
            <person name="Varghese N."/>
            <person name="Submissions S."/>
        </authorList>
    </citation>
    <scope>NUCLEOTIDE SEQUENCE [LARGE SCALE GENOMIC DNA]</scope>
    <source>
        <strain evidence="3">ATCC 25963</strain>
    </source>
</reference>
<sequence>MSRKSFVSLLSTLAVFAPLACDGLDPADGVSEEAADVLADAEGSDEFDPADHALTDLEADDPAVEGPPPFPQALLVSPTAAWTYLVQPSEGSGDECRVPAGGTAWRTSTGFDDSVAAGWASGFAELGYGDGDERTVIPFGDDEDDKCITQYFRHEFTVQNPSLYSTLVVRLLRDDGAVVYINGTQVVRSNMPATFGPTTVASTTVDGSDEDRFFVFSGIGNLLVAGTNLIAVEVHQRSDSNPDVSFALELDANLAPPAMGVTRNTVSFASIETTLEEANRNTNFGNSAECRMDGASGENNSTTLEQVCLARWDVAGIPAGATIRAAHLDTNVTNTTPERYGLHVLETDWTELGATWEDRNGAVAGDWATPGGVVGGEFGINDFADEPLTVVNALSTGERIITLPPSLVAGWRAAPATNFGLAFLNFIAENGLDFSTAGAGIELVVTYDAP</sequence>
<keyword evidence="3" id="KW-1185">Reference proteome</keyword>
<accession>A0A1I2CCN1</accession>
<organism evidence="2 3">
    <name type="scientific">Nannocystis exedens</name>
    <dbReference type="NCBI Taxonomy" id="54"/>
    <lineage>
        <taxon>Bacteria</taxon>
        <taxon>Pseudomonadati</taxon>
        <taxon>Myxococcota</taxon>
        <taxon>Polyangia</taxon>
        <taxon>Nannocystales</taxon>
        <taxon>Nannocystaceae</taxon>
        <taxon>Nannocystis</taxon>
    </lineage>
</organism>
<keyword evidence="1" id="KW-0732">Signal</keyword>
<dbReference type="RefSeq" id="WP_143140832.1">
    <property type="nucleotide sequence ID" value="NZ_FOMX01000017.1"/>
</dbReference>
<evidence type="ECO:0000313" key="3">
    <source>
        <dbReference type="Proteomes" id="UP000199400"/>
    </source>
</evidence>
<dbReference type="Proteomes" id="UP000199400">
    <property type="component" value="Unassembled WGS sequence"/>
</dbReference>
<feature type="chain" id="PRO_5011687067" description="DNRLRE domain-containing protein" evidence="1">
    <location>
        <begin position="21"/>
        <end position="450"/>
    </location>
</feature>
<proteinExistence type="predicted"/>